<protein>
    <submittedName>
        <fullName evidence="1">Polyphosphate glucokinase</fullName>
        <ecNumber evidence="1">2.7.1.63</ecNumber>
    </submittedName>
</protein>
<reference evidence="1" key="1">
    <citation type="submission" date="2024-06" db="EMBL/GenBank/DDBJ databases">
        <title>Genomic Encyclopedia of Type Strains, Phase IV (KMG-IV): sequencing the most valuable type-strain genomes for metagenomic binning, comparative biology and taxonomic classification.</title>
        <authorList>
            <person name="Goeker M."/>
        </authorList>
    </citation>
    <scope>NUCLEOTIDE SEQUENCE</scope>
    <source>
        <strain evidence="1">SJCon</strain>
    </source>
</reference>
<name>A0ACC6TFZ9_9MICC</name>
<gene>
    <name evidence="1" type="ORF">ABIC98_002326</name>
</gene>
<keyword evidence="2" id="KW-1185">Reference proteome</keyword>
<dbReference type="EC" id="2.7.1.63" evidence="1"/>
<evidence type="ECO:0000313" key="2">
    <source>
        <dbReference type="Proteomes" id="UP001549207"/>
    </source>
</evidence>
<proteinExistence type="predicted"/>
<dbReference type="EMBL" id="JBEPNJ010000008">
    <property type="protein sequence ID" value="MET3772671.1"/>
    <property type="molecule type" value="Genomic_DNA"/>
</dbReference>
<accession>A0ACC6TFZ9</accession>
<evidence type="ECO:0000313" key="1">
    <source>
        <dbReference type="EMBL" id="MET3772671.1"/>
    </source>
</evidence>
<keyword evidence="1" id="KW-0808">Transferase</keyword>
<sequence>MTVKPGTASHLIGIDVGGTGIKGGIVNVASGTLAGPSIRMETPRPATPSAVAAVVSILVAALEDMPGCPHSSQPVGITFPGIIQNGIARSAANMDNSWIGVDAAAIFSAGLQRDVVVLNDADAAGLAEATCGAGRGIPGTVLVITLGTGIGSALVFDGKLVPNAELGHLAIDGFAAEIAASAVARERDGITWAEYSVRLQRYFSHLEFIFSPELFVVGGGISACTDLYLPLLNLRSPIVAARLQNEAGIIGAALAAGEPAPAPLLPPSLLPT</sequence>
<comment type="caution">
    <text evidence="1">The sequence shown here is derived from an EMBL/GenBank/DDBJ whole genome shotgun (WGS) entry which is preliminary data.</text>
</comment>
<dbReference type="Proteomes" id="UP001549207">
    <property type="component" value="Unassembled WGS sequence"/>
</dbReference>
<organism evidence="1 2">
    <name type="scientific">Arthrobacter nitrophenolicus</name>
    <dbReference type="NCBI Taxonomy" id="683150"/>
    <lineage>
        <taxon>Bacteria</taxon>
        <taxon>Bacillati</taxon>
        <taxon>Actinomycetota</taxon>
        <taxon>Actinomycetes</taxon>
        <taxon>Micrococcales</taxon>
        <taxon>Micrococcaceae</taxon>
        <taxon>Arthrobacter</taxon>
    </lineage>
</organism>